<dbReference type="AlphaFoldDB" id="A0A2T0REY6"/>
<dbReference type="OrthoDB" id="8115858at2"/>
<dbReference type="RefSeq" id="WP_106208339.1">
    <property type="nucleotide sequence ID" value="NZ_PVTD01000019.1"/>
</dbReference>
<dbReference type="EMBL" id="PVTD01000019">
    <property type="protein sequence ID" value="PRY19691.1"/>
    <property type="molecule type" value="Genomic_DNA"/>
</dbReference>
<protein>
    <submittedName>
        <fullName evidence="1">Uncharacterized protein</fullName>
    </submittedName>
</protein>
<keyword evidence="2" id="KW-1185">Reference proteome</keyword>
<gene>
    <name evidence="1" type="ORF">CLV78_11923</name>
</gene>
<accession>A0A2T0REY6</accession>
<reference evidence="1 2" key="1">
    <citation type="submission" date="2018-03" db="EMBL/GenBank/DDBJ databases">
        <title>Genomic Encyclopedia of Archaeal and Bacterial Type Strains, Phase II (KMG-II): from individual species to whole genera.</title>
        <authorList>
            <person name="Goeker M."/>
        </authorList>
    </citation>
    <scope>NUCLEOTIDE SEQUENCE [LARGE SCALE GENOMIC DNA]</scope>
    <source>
        <strain evidence="1 2">DSM 29328</strain>
    </source>
</reference>
<proteinExistence type="predicted"/>
<organism evidence="1 2">
    <name type="scientific">Aliiruegeria haliotis</name>
    <dbReference type="NCBI Taxonomy" id="1280846"/>
    <lineage>
        <taxon>Bacteria</taxon>
        <taxon>Pseudomonadati</taxon>
        <taxon>Pseudomonadota</taxon>
        <taxon>Alphaproteobacteria</taxon>
        <taxon>Rhodobacterales</taxon>
        <taxon>Roseobacteraceae</taxon>
        <taxon>Aliiruegeria</taxon>
    </lineage>
</organism>
<sequence>MPDDYLPTKVLQTVLEQDVGDGAVIRRLFIGDESFRSACEDFVLASEMLLRFESVTDGSRQAEVADYRDMKATLLDELRHIIGQSKVPGATGGPLS</sequence>
<evidence type="ECO:0000313" key="2">
    <source>
        <dbReference type="Proteomes" id="UP000239480"/>
    </source>
</evidence>
<dbReference type="Proteomes" id="UP000239480">
    <property type="component" value="Unassembled WGS sequence"/>
</dbReference>
<evidence type="ECO:0000313" key="1">
    <source>
        <dbReference type="EMBL" id="PRY19691.1"/>
    </source>
</evidence>
<comment type="caution">
    <text evidence="1">The sequence shown here is derived from an EMBL/GenBank/DDBJ whole genome shotgun (WGS) entry which is preliminary data.</text>
</comment>
<name>A0A2T0REY6_9RHOB</name>